<dbReference type="Pfam" id="PF04227">
    <property type="entry name" value="Indigoidine_A"/>
    <property type="match status" value="1"/>
</dbReference>
<dbReference type="OrthoDB" id="198885at2759"/>
<keyword evidence="7" id="KW-1185">Reference proteome</keyword>
<evidence type="ECO:0000256" key="3">
    <source>
        <dbReference type="ARBA" id="ARBA00023211"/>
    </source>
</evidence>
<keyword evidence="5" id="KW-0326">Glycosidase</keyword>
<gene>
    <name evidence="6" type="ORF">IFM89_030116</name>
</gene>
<dbReference type="Proteomes" id="UP000631114">
    <property type="component" value="Unassembled WGS sequence"/>
</dbReference>
<dbReference type="GO" id="GO:0005737">
    <property type="term" value="C:cytoplasm"/>
    <property type="evidence" value="ECO:0007669"/>
    <property type="project" value="TreeGrafter"/>
</dbReference>
<dbReference type="AlphaFoldDB" id="A0A835I726"/>
<name>A0A835I726_9MAGN</name>
<sequence length="136" mass="14889">MVFTVFDKAEFTLKDMWLWSNLKVDANLKLRLGTGILIAVPIPKEHAASGNFIEYAIQKALQEARDNKVIGNAETPFLLARVNELTGGASLASSILFHVTDIALVKNNAFVGAQIAVALSRLRQGGSNCDFIFQIR</sequence>
<proteinExistence type="predicted"/>
<accession>A0A835I726</accession>
<evidence type="ECO:0000256" key="4">
    <source>
        <dbReference type="ARBA" id="ARBA00023239"/>
    </source>
</evidence>
<dbReference type="Gene3D" id="3.40.1790.10">
    <property type="entry name" value="Indigoidine synthase domain"/>
    <property type="match status" value="1"/>
</dbReference>
<dbReference type="GO" id="GO:0046872">
    <property type="term" value="F:metal ion binding"/>
    <property type="evidence" value="ECO:0007669"/>
    <property type="project" value="UniProtKB-KW"/>
</dbReference>
<evidence type="ECO:0000256" key="1">
    <source>
        <dbReference type="ARBA" id="ARBA00022723"/>
    </source>
</evidence>
<organism evidence="6 7">
    <name type="scientific">Coptis chinensis</name>
    <dbReference type="NCBI Taxonomy" id="261450"/>
    <lineage>
        <taxon>Eukaryota</taxon>
        <taxon>Viridiplantae</taxon>
        <taxon>Streptophyta</taxon>
        <taxon>Embryophyta</taxon>
        <taxon>Tracheophyta</taxon>
        <taxon>Spermatophyta</taxon>
        <taxon>Magnoliopsida</taxon>
        <taxon>Ranunculales</taxon>
        <taxon>Ranunculaceae</taxon>
        <taxon>Coptidoideae</taxon>
        <taxon>Coptis</taxon>
    </lineage>
</organism>
<comment type="caution">
    <text evidence="6">The sequence shown here is derived from an EMBL/GenBank/DDBJ whole genome shotgun (WGS) entry which is preliminary data.</text>
</comment>
<evidence type="ECO:0000256" key="2">
    <source>
        <dbReference type="ARBA" id="ARBA00022801"/>
    </source>
</evidence>
<keyword evidence="3" id="KW-0464">Manganese</keyword>
<dbReference type="PANTHER" id="PTHR42909:SF1">
    <property type="entry name" value="CARBOHYDRATE KINASE PFKB DOMAIN-CONTAINING PROTEIN"/>
    <property type="match status" value="1"/>
</dbReference>
<dbReference type="PANTHER" id="PTHR42909">
    <property type="entry name" value="ZGC:136858"/>
    <property type="match status" value="1"/>
</dbReference>
<dbReference type="EMBL" id="JADFTS010000004">
    <property type="protein sequence ID" value="KAF9611327.1"/>
    <property type="molecule type" value="Genomic_DNA"/>
</dbReference>
<dbReference type="InterPro" id="IPR022830">
    <property type="entry name" value="Indigdn_synthA-like"/>
</dbReference>
<keyword evidence="4" id="KW-0456">Lyase</keyword>
<reference evidence="6 7" key="1">
    <citation type="submission" date="2020-10" db="EMBL/GenBank/DDBJ databases">
        <title>The Coptis chinensis genome and diversification of protoberbering-type alkaloids.</title>
        <authorList>
            <person name="Wang B."/>
            <person name="Shu S."/>
            <person name="Song C."/>
            <person name="Liu Y."/>
        </authorList>
    </citation>
    <scope>NUCLEOTIDE SEQUENCE [LARGE SCALE GENOMIC DNA]</scope>
    <source>
        <strain evidence="6">HL-2020</strain>
        <tissue evidence="6">Leaf</tissue>
    </source>
</reference>
<evidence type="ECO:0000313" key="6">
    <source>
        <dbReference type="EMBL" id="KAF9611327.1"/>
    </source>
</evidence>
<keyword evidence="2" id="KW-0378">Hydrolase</keyword>
<evidence type="ECO:0000256" key="5">
    <source>
        <dbReference type="ARBA" id="ARBA00023295"/>
    </source>
</evidence>
<protein>
    <submittedName>
        <fullName evidence="6">Uncharacterized protein</fullName>
    </submittedName>
</protein>
<evidence type="ECO:0000313" key="7">
    <source>
        <dbReference type="Proteomes" id="UP000631114"/>
    </source>
</evidence>
<dbReference type="SUPFAM" id="SSF110581">
    <property type="entry name" value="Indigoidine synthase A-like"/>
    <property type="match status" value="1"/>
</dbReference>
<dbReference type="GO" id="GO:0004730">
    <property type="term" value="F:pseudouridylate synthase activity"/>
    <property type="evidence" value="ECO:0007669"/>
    <property type="project" value="InterPro"/>
</dbReference>
<dbReference type="InterPro" id="IPR007342">
    <property type="entry name" value="PsuG"/>
</dbReference>
<dbReference type="GO" id="GO:0016798">
    <property type="term" value="F:hydrolase activity, acting on glycosyl bonds"/>
    <property type="evidence" value="ECO:0007669"/>
    <property type="project" value="UniProtKB-KW"/>
</dbReference>
<keyword evidence="1" id="KW-0479">Metal-binding</keyword>